<comment type="caution">
    <text evidence="3">The sequence shown here is derived from an EMBL/GenBank/DDBJ whole genome shotgun (WGS) entry which is preliminary data.</text>
</comment>
<evidence type="ECO:0000313" key="3">
    <source>
        <dbReference type="EMBL" id="KTT18803.1"/>
    </source>
</evidence>
<keyword evidence="4" id="KW-1185">Reference proteome</keyword>
<dbReference type="PATRIC" id="fig|433924.3.peg.5301"/>
<feature type="transmembrane region" description="Helical" evidence="1">
    <location>
        <begin position="21"/>
        <end position="44"/>
    </location>
</feature>
<evidence type="ECO:0000259" key="2">
    <source>
        <dbReference type="Pfam" id="PF13116"/>
    </source>
</evidence>
<name>A0A147GS00_9BURK</name>
<proteinExistence type="predicted"/>
<dbReference type="InterPro" id="IPR025263">
    <property type="entry name" value="YhdP_central"/>
</dbReference>
<reference evidence="3 4" key="1">
    <citation type="journal article" date="2016" name="Front. Microbiol.">
        <title>Genomic Resource of Rice Seed Associated Bacteria.</title>
        <authorList>
            <person name="Midha S."/>
            <person name="Bansal K."/>
            <person name="Sharma S."/>
            <person name="Kumar N."/>
            <person name="Patil P.P."/>
            <person name="Chaudhry V."/>
            <person name="Patil P.B."/>
        </authorList>
    </citation>
    <scope>NUCLEOTIDE SEQUENCE [LARGE SCALE GENOMIC DNA]</scope>
    <source>
        <strain evidence="3 4">NS331</strain>
    </source>
</reference>
<evidence type="ECO:0000313" key="4">
    <source>
        <dbReference type="Proteomes" id="UP000072741"/>
    </source>
</evidence>
<keyword evidence="1" id="KW-1133">Transmembrane helix</keyword>
<evidence type="ECO:0000256" key="1">
    <source>
        <dbReference type="SAM" id="Phobius"/>
    </source>
</evidence>
<accession>A0A147GS00</accession>
<protein>
    <recommendedName>
        <fullName evidence="2">YhdP central domain-containing protein</fullName>
    </recommendedName>
</protein>
<dbReference type="PANTHER" id="PTHR38690">
    <property type="entry name" value="PROTEASE-RELATED"/>
    <property type="match status" value="1"/>
</dbReference>
<keyword evidence="1" id="KW-0472">Membrane</keyword>
<dbReference type="Proteomes" id="UP000072741">
    <property type="component" value="Unassembled WGS sequence"/>
</dbReference>
<organism evidence="3 4">
    <name type="scientific">Pseudacidovorax intermedius</name>
    <dbReference type="NCBI Taxonomy" id="433924"/>
    <lineage>
        <taxon>Bacteria</taxon>
        <taxon>Pseudomonadati</taxon>
        <taxon>Pseudomonadota</taxon>
        <taxon>Betaproteobacteria</taxon>
        <taxon>Burkholderiales</taxon>
        <taxon>Comamonadaceae</taxon>
        <taxon>Pseudacidovorax</taxon>
    </lineage>
</organism>
<dbReference type="OrthoDB" id="8521382at2"/>
<sequence>MNVTTPSPPRMLRIAAVAARWLLALVVAAWLLIALCVVVLHAWIVPRIGEWRGALEAQASRIAGVPVRIGELEAHSSSLFPTIELRDVTLQDPGHGAGLRLARVVASVSPRSLWHRGFEQLYIEKPELEVRRDAQGRLRVAGIVIDPAARKDEDNAGTEWLFSQREVVVVQGTVRWTDETRDAPTLVLSDVRFVSRNRGLQHALRLDATPPAGWGERFSINGRLRQPLLSLRSGDWRSWRGQLYADLPAFDVRRLGQYVTLDARIREGEGAVRAWIDVEDGRAVGATADLALARVDAVLGPRLDPLQLRDLTGRITVRSTDALFEFATQNLQFATGDGQRWPGGNFWLRTEPASGRTPERGALRADRLDLGAMALIADRLPIGQKVRQQLALRAPRGLLDHIEASWQGPADAPSRYDVRGRVEALAIAADGRDATPDGHHPGSPGVRGLTADFTLNQQGGSAEVAVRDGALEFPGVFEEPEIPVDRLQTTVRWQREGEALRLQLPDLRLANADAEGTAEIAWHTGEPAPAGPGRFPGVLDLTARLTRADGTRVHRYLPLGIPADTRHYVRDAVRQGRADDVRFRIRGDLHHVPSMAPQDAFRITARVHDVQFDYVPHVPAGHAAWPGVTGLSGDLVFDRQTMQVLNARGRLAGAPAVELVKGEATIPDLAHAPLLRLQLQARGPVADLLRQGAPLTGEAASFLGGIEAGGSADYRFAMDMPLTRMVDTKIRATVALPGNDVRLVPHSPFFRQVKGSLQFTESGFSLAGLQAQLAGGPMRVEGQGGYGESGKPLQLKAQGQFTAEGLQTLEGQPELNSLAAHLQGGSSYTASLQLRGGVPDFEFDSSLQGLAMDLPPPLAKAADASRPLRLTLRQAEAAGQGRTETIAMRLGDVASATYVRDVGAPQPTVLRGALRLGEKVAGADTLPASGVLAQIALDDIDVDAWRAAFAQKVSLPAASVPADAAPAAPARATQPSGAQAVAASPWLPDRLALQAGRLQVAGRTLHDLTVGGTVKGDLYKANVQARELSGAIEYQSRAPARVKARLAYLRIAPGESREQVESLLDSPPEDLPALDVVVDDLELLGRHLGRAEIVAATQPAAGGGAREWRLDKLAFTLPEARLDARGRWAPPTGAGARRRMALDFTLHMHDAGALLGRFGMPGVLAAGQGTLGGDVHWQGSPFDLDLASLGGQLHLDMTRGQFLKADPGIAKLLGVINLQALPRRLTLDFRDVFSAGFAFDFIRGDARIADGIATTHNLQMKGVNAVVVMDGSADIAHETQQLRVVVVPEINAGTAALVATAINPAVGLGAFLAQLVLSRPLEAAATQEFLIDGTWADPRVVKVPRTASAAGASATANDAKP</sequence>
<dbReference type="PANTHER" id="PTHR38690:SF1">
    <property type="entry name" value="PROTEASE"/>
    <property type="match status" value="1"/>
</dbReference>
<dbReference type="Pfam" id="PF13116">
    <property type="entry name" value="YhdP"/>
    <property type="match status" value="1"/>
</dbReference>
<dbReference type="EMBL" id="LDSL01000098">
    <property type="protein sequence ID" value="KTT18803.1"/>
    <property type="molecule type" value="Genomic_DNA"/>
</dbReference>
<dbReference type="InterPro" id="IPR011836">
    <property type="entry name" value="YhdP"/>
</dbReference>
<feature type="domain" description="YhdP central" evidence="2">
    <location>
        <begin position="15"/>
        <end position="1340"/>
    </location>
</feature>
<gene>
    <name evidence="3" type="ORF">NS331_15610</name>
</gene>
<dbReference type="NCBIfam" id="TIGR02099">
    <property type="entry name" value="YhdP family protein"/>
    <property type="match status" value="1"/>
</dbReference>
<keyword evidence="1" id="KW-0812">Transmembrane</keyword>